<accession>A0A177BEU2</accession>
<keyword evidence="3" id="KW-1003">Cell membrane</keyword>
<evidence type="ECO:0000256" key="4">
    <source>
        <dbReference type="ARBA" id="ARBA00022568"/>
    </source>
</evidence>
<dbReference type="AlphaFoldDB" id="A0A177BEU2"/>
<dbReference type="Gene3D" id="1.25.40.20">
    <property type="entry name" value="Ankyrin repeat-containing domain"/>
    <property type="match status" value="1"/>
</dbReference>
<feature type="transmembrane region" description="Helical" evidence="14">
    <location>
        <begin position="368"/>
        <end position="386"/>
    </location>
</feature>
<proteinExistence type="predicted"/>
<keyword evidence="11 14" id="KW-0472">Membrane</keyword>
<dbReference type="PANTHER" id="PTHR10582">
    <property type="entry name" value="TRANSIENT RECEPTOR POTENTIAL ION CHANNEL PROTEIN"/>
    <property type="match status" value="1"/>
</dbReference>
<feature type="transmembrane region" description="Helical" evidence="14">
    <location>
        <begin position="421"/>
        <end position="438"/>
    </location>
</feature>
<dbReference type="SUPFAM" id="SSF48403">
    <property type="entry name" value="Ankyrin repeat"/>
    <property type="match status" value="1"/>
</dbReference>
<dbReference type="PROSITE" id="PS50088">
    <property type="entry name" value="ANK_REPEAT"/>
    <property type="match status" value="3"/>
</dbReference>
<evidence type="ECO:0000256" key="9">
    <source>
        <dbReference type="ARBA" id="ARBA00022989"/>
    </source>
</evidence>
<evidence type="ECO:0000256" key="14">
    <source>
        <dbReference type="SAM" id="Phobius"/>
    </source>
</evidence>
<feature type="domain" description="Ion transport" evidence="15">
    <location>
        <begin position="366"/>
        <end position="555"/>
    </location>
</feature>
<dbReference type="EMBL" id="LWCA01000005">
    <property type="protein sequence ID" value="OAF72092.1"/>
    <property type="molecule type" value="Genomic_DNA"/>
</dbReference>
<feature type="repeat" description="ANK" evidence="13">
    <location>
        <begin position="143"/>
        <end position="175"/>
    </location>
</feature>
<evidence type="ECO:0000256" key="8">
    <source>
        <dbReference type="ARBA" id="ARBA00022837"/>
    </source>
</evidence>
<keyword evidence="12" id="KW-0407">Ion channel</keyword>
<evidence type="ECO:0000256" key="3">
    <source>
        <dbReference type="ARBA" id="ARBA00022475"/>
    </source>
</evidence>
<dbReference type="Gene3D" id="1.10.287.70">
    <property type="match status" value="1"/>
</dbReference>
<keyword evidence="9 14" id="KW-1133">Transmembrane helix</keyword>
<evidence type="ECO:0000256" key="5">
    <source>
        <dbReference type="ARBA" id="ARBA00022673"/>
    </source>
</evidence>
<evidence type="ECO:0000256" key="7">
    <source>
        <dbReference type="ARBA" id="ARBA00022737"/>
    </source>
</evidence>
<sequence>MNRSNIIFPLKSKAIGAFSNSRRHSKQATTIMTLDSGVTRAYSTNKRITYTPEKPTDSFNAGNNDQNRDTEYSIGKGLSLFGEMNFDFKNVGTQKEIIISQSRNLIEYFSRLSSKESDNEQLNLEFVESLIRNGADINCSDKYGQTVMHEASRIWDKGVALFLIEHGANINCVDRFGRTPLHISAAVDYADMVKFLVQNGALISARTTDECQTPIHFAAKNDAVNSLKMLITLGAEYINIFDYKNRTPLHLAGELDRSETSRTLLQLEPPAKVTTFDDSGQSAISCMIIKMPQVALIALDQFHRTDRANRRQYYHINKLDIPKIELKPSAYPKTALQLIVGYNRHDLVLHPVIQELIRVKWKLFGLNLLDWLVYLMLIICVMTHIIDVTAHNIEVGKITRFNIRFSACTLVFLWIRLMKFARAYSAVGPFIVMLGHMVKDFFRFMYLYMQFFIPYACAFWMIFGGVKVLEEHVYNTPILKNQTVELNGWKNPAILMWTLFRITLVDEYNYDALSSVDSAMAAVMVISWIVISSIIFLNLFIALMSDSFQRVYDNARANAIMQKAITIVNIEENLNKKKKERFKNIISTEYGPEICDYDDDDELVDLSEFIRSKASEERDSIQNDGSDTHYIINQVNDIQTKLNEIKASNDSIRSKMKKEIFNIKSILNCMMVDSRLEILRLEIWLEIGESVLQNEIECLVQMVKS</sequence>
<evidence type="ECO:0000313" key="17">
    <source>
        <dbReference type="Proteomes" id="UP000078046"/>
    </source>
</evidence>
<keyword evidence="7" id="KW-0677">Repeat</keyword>
<evidence type="ECO:0000256" key="2">
    <source>
        <dbReference type="ARBA" id="ARBA00022448"/>
    </source>
</evidence>
<keyword evidence="13" id="KW-0040">ANK repeat</keyword>
<dbReference type="Pfam" id="PF00520">
    <property type="entry name" value="Ion_trans"/>
    <property type="match status" value="1"/>
</dbReference>
<gene>
    <name evidence="16" type="ORF">A3Q56_00136</name>
</gene>
<comment type="caution">
    <text evidence="16">The sequence shown here is derived from an EMBL/GenBank/DDBJ whole genome shotgun (WGS) entry which is preliminary data.</text>
</comment>
<evidence type="ECO:0000256" key="13">
    <source>
        <dbReference type="PROSITE-ProRule" id="PRU00023"/>
    </source>
</evidence>
<protein>
    <recommendedName>
        <fullName evidence="15">Ion transport domain-containing protein</fullName>
    </recommendedName>
</protein>
<keyword evidence="17" id="KW-1185">Reference proteome</keyword>
<dbReference type="InterPro" id="IPR036770">
    <property type="entry name" value="Ankyrin_rpt-contain_sf"/>
</dbReference>
<evidence type="ECO:0000313" key="16">
    <source>
        <dbReference type="EMBL" id="OAF72092.1"/>
    </source>
</evidence>
<name>A0A177BEU2_9BILA</name>
<feature type="transmembrane region" description="Helical" evidence="14">
    <location>
        <begin position="445"/>
        <end position="463"/>
    </location>
</feature>
<dbReference type="PROSITE" id="PS50297">
    <property type="entry name" value="ANK_REP_REGION"/>
    <property type="match status" value="3"/>
</dbReference>
<reference evidence="16 17" key="1">
    <citation type="submission" date="2016-04" db="EMBL/GenBank/DDBJ databases">
        <title>The genome of Intoshia linei affirms orthonectids as highly simplified spiralians.</title>
        <authorList>
            <person name="Mikhailov K.V."/>
            <person name="Slusarev G.S."/>
            <person name="Nikitin M.A."/>
            <person name="Logacheva M.D."/>
            <person name="Penin A."/>
            <person name="Aleoshin V."/>
            <person name="Panchin Y.V."/>
        </authorList>
    </citation>
    <scope>NUCLEOTIDE SEQUENCE [LARGE SCALE GENOMIC DNA]</scope>
    <source>
        <strain evidence="16">Intl2013</strain>
        <tissue evidence="16">Whole animal</tissue>
    </source>
</reference>
<feature type="transmembrane region" description="Helical" evidence="14">
    <location>
        <begin position="519"/>
        <end position="543"/>
    </location>
</feature>
<keyword evidence="10" id="KW-0406">Ion transport</keyword>
<keyword evidence="8" id="KW-0106">Calcium</keyword>
<dbReference type="SMART" id="SM00248">
    <property type="entry name" value="ANK"/>
    <property type="match status" value="5"/>
</dbReference>
<dbReference type="GO" id="GO:0005262">
    <property type="term" value="F:calcium channel activity"/>
    <property type="evidence" value="ECO:0007669"/>
    <property type="project" value="UniProtKB-KW"/>
</dbReference>
<keyword evidence="5" id="KW-0107">Calcium channel</keyword>
<dbReference type="InterPro" id="IPR002110">
    <property type="entry name" value="Ankyrin_rpt"/>
</dbReference>
<dbReference type="InterPro" id="IPR005821">
    <property type="entry name" value="Ion_trans_dom"/>
</dbReference>
<dbReference type="GO" id="GO:0098703">
    <property type="term" value="P:calcium ion import across plasma membrane"/>
    <property type="evidence" value="ECO:0007669"/>
    <property type="project" value="TreeGrafter"/>
</dbReference>
<feature type="repeat" description="ANK" evidence="13">
    <location>
        <begin position="176"/>
        <end position="208"/>
    </location>
</feature>
<feature type="repeat" description="ANK" evidence="13">
    <location>
        <begin position="210"/>
        <end position="236"/>
    </location>
</feature>
<dbReference type="OrthoDB" id="194358at2759"/>
<comment type="subcellular location">
    <subcellularLocation>
        <location evidence="1">Cell membrane</location>
        <topology evidence="1">Multi-pass membrane protein</topology>
    </subcellularLocation>
</comment>
<evidence type="ECO:0000256" key="6">
    <source>
        <dbReference type="ARBA" id="ARBA00022692"/>
    </source>
</evidence>
<dbReference type="Pfam" id="PF12796">
    <property type="entry name" value="Ank_2"/>
    <property type="match status" value="2"/>
</dbReference>
<evidence type="ECO:0000256" key="1">
    <source>
        <dbReference type="ARBA" id="ARBA00004651"/>
    </source>
</evidence>
<evidence type="ECO:0000256" key="12">
    <source>
        <dbReference type="ARBA" id="ARBA00023303"/>
    </source>
</evidence>
<keyword evidence="6 14" id="KW-0812">Transmembrane</keyword>
<dbReference type="InterPro" id="IPR024862">
    <property type="entry name" value="TRPV"/>
</dbReference>
<evidence type="ECO:0000256" key="11">
    <source>
        <dbReference type="ARBA" id="ARBA00023136"/>
    </source>
</evidence>
<keyword evidence="2" id="KW-0813">Transport</keyword>
<keyword evidence="4" id="KW-0109">Calcium transport</keyword>
<evidence type="ECO:0000259" key="15">
    <source>
        <dbReference type="Pfam" id="PF00520"/>
    </source>
</evidence>
<dbReference type="Proteomes" id="UP000078046">
    <property type="component" value="Unassembled WGS sequence"/>
</dbReference>
<dbReference type="PANTHER" id="PTHR10582:SF33">
    <property type="entry name" value="TRANSIENT RECEPTOR POTENTIAL CHANNEL PYREXIA"/>
    <property type="match status" value="1"/>
</dbReference>
<dbReference type="GO" id="GO:0005886">
    <property type="term" value="C:plasma membrane"/>
    <property type="evidence" value="ECO:0007669"/>
    <property type="project" value="UniProtKB-SubCell"/>
</dbReference>
<organism evidence="16 17">
    <name type="scientific">Intoshia linei</name>
    <dbReference type="NCBI Taxonomy" id="1819745"/>
    <lineage>
        <taxon>Eukaryota</taxon>
        <taxon>Metazoa</taxon>
        <taxon>Spiralia</taxon>
        <taxon>Lophotrochozoa</taxon>
        <taxon>Mesozoa</taxon>
        <taxon>Orthonectida</taxon>
        <taxon>Rhopaluridae</taxon>
        <taxon>Intoshia</taxon>
    </lineage>
</organism>
<evidence type="ECO:0000256" key="10">
    <source>
        <dbReference type="ARBA" id="ARBA00023065"/>
    </source>
</evidence>